<evidence type="ECO:0000256" key="2">
    <source>
        <dbReference type="SAM" id="Phobius"/>
    </source>
</evidence>
<feature type="chain" id="PRO_5046402141" description="Gram-positive cocci surface proteins LPxTG domain-containing protein" evidence="3">
    <location>
        <begin position="24"/>
        <end position="224"/>
    </location>
</feature>
<evidence type="ECO:0000313" key="5">
    <source>
        <dbReference type="Proteomes" id="UP001607069"/>
    </source>
</evidence>
<feature type="compositionally biased region" description="Acidic residues" evidence="1">
    <location>
        <begin position="60"/>
        <end position="82"/>
    </location>
</feature>
<keyword evidence="2" id="KW-0472">Membrane</keyword>
<keyword evidence="2" id="KW-1133">Transmembrane helix</keyword>
<dbReference type="EMBL" id="JBIHMK010000162">
    <property type="protein sequence ID" value="MFH0251736.1"/>
    <property type="molecule type" value="Genomic_DNA"/>
</dbReference>
<dbReference type="Proteomes" id="UP001607069">
    <property type="component" value="Unassembled WGS sequence"/>
</dbReference>
<name>A0ABW7I1Q0_9ACTN</name>
<protein>
    <recommendedName>
        <fullName evidence="6">Gram-positive cocci surface proteins LPxTG domain-containing protein</fullName>
    </recommendedName>
</protein>
<keyword evidence="5" id="KW-1185">Reference proteome</keyword>
<accession>A0ABW7I1Q0</accession>
<organism evidence="4 5">
    <name type="scientific">Streptomyces chitinivorans</name>
    <dbReference type="NCBI Taxonomy" id="1257027"/>
    <lineage>
        <taxon>Bacteria</taxon>
        <taxon>Bacillati</taxon>
        <taxon>Actinomycetota</taxon>
        <taxon>Actinomycetes</taxon>
        <taxon>Kitasatosporales</taxon>
        <taxon>Streptomycetaceae</taxon>
        <taxon>Streptomyces</taxon>
    </lineage>
</organism>
<evidence type="ECO:0000256" key="3">
    <source>
        <dbReference type="SAM" id="SignalP"/>
    </source>
</evidence>
<reference evidence="4 5" key="1">
    <citation type="submission" date="2024-10" db="EMBL/GenBank/DDBJ databases">
        <authorList>
            <person name="Cho J.-C."/>
        </authorList>
    </citation>
    <scope>NUCLEOTIDE SEQUENCE [LARGE SCALE GENOMIC DNA]</scope>
    <source>
        <strain evidence="4 5">KCTC29696</strain>
    </source>
</reference>
<feature type="transmembrane region" description="Helical" evidence="2">
    <location>
        <begin position="198"/>
        <end position="220"/>
    </location>
</feature>
<evidence type="ECO:0008006" key="6">
    <source>
        <dbReference type="Google" id="ProtNLM"/>
    </source>
</evidence>
<feature type="region of interest" description="Disordered" evidence="1">
    <location>
        <begin position="33"/>
        <end position="195"/>
    </location>
</feature>
<evidence type="ECO:0000256" key="1">
    <source>
        <dbReference type="SAM" id="MobiDB-lite"/>
    </source>
</evidence>
<proteinExistence type="predicted"/>
<evidence type="ECO:0000313" key="4">
    <source>
        <dbReference type="EMBL" id="MFH0251736.1"/>
    </source>
</evidence>
<keyword evidence="3" id="KW-0732">Signal</keyword>
<keyword evidence="2" id="KW-0812">Transmembrane</keyword>
<gene>
    <name evidence="4" type="ORF">ACG5V6_26445</name>
</gene>
<feature type="compositionally biased region" description="Pro residues" evidence="1">
    <location>
        <begin position="89"/>
        <end position="114"/>
    </location>
</feature>
<sequence>MREAAITLLACAMVLVPAPVALASQQSAAVAAVPGGARDAVEPRAEGPGKPSSSPTASPDDPDDPEESGEPDDSREPDDPEETERPPRFTLPPWPPGGSSPGPDPSSTPAPTPEPSSGEPSGEPSGTAPGGDGDEERGPTESAGPPDTPRQTPQGRAEQIVDRRSGGGDHYDDYVYDDGQSGDEPARHRATPATGGQLLPVLPLGAGLTFLGLGLASLALRLRR</sequence>
<feature type="compositionally biased region" description="Basic and acidic residues" evidence="1">
    <location>
        <begin position="159"/>
        <end position="173"/>
    </location>
</feature>
<feature type="compositionally biased region" description="Low complexity" evidence="1">
    <location>
        <begin position="115"/>
        <end position="127"/>
    </location>
</feature>
<dbReference type="RefSeq" id="WP_279950431.1">
    <property type="nucleotide sequence ID" value="NZ_BAABEN010000007.1"/>
</dbReference>
<feature type="signal peptide" evidence="3">
    <location>
        <begin position="1"/>
        <end position="23"/>
    </location>
</feature>
<comment type="caution">
    <text evidence="4">The sequence shown here is derived from an EMBL/GenBank/DDBJ whole genome shotgun (WGS) entry which is preliminary data.</text>
</comment>